<evidence type="ECO:0000256" key="3">
    <source>
        <dbReference type="ARBA" id="ARBA00010535"/>
    </source>
</evidence>
<dbReference type="Pfam" id="PF00146">
    <property type="entry name" value="NADHdh"/>
    <property type="match status" value="1"/>
</dbReference>
<evidence type="ECO:0000256" key="11">
    <source>
        <dbReference type="RuleBase" id="RU000473"/>
    </source>
</evidence>
<keyword evidence="8 11" id="KW-0830">Ubiquinone</keyword>
<proteinExistence type="inferred from homology"/>
<gene>
    <name evidence="13" type="primary">ND1</name>
</gene>
<dbReference type="AlphaFoldDB" id="A0AAU6PCM8"/>
<evidence type="ECO:0000256" key="9">
    <source>
        <dbReference type="ARBA" id="ARBA00023136"/>
    </source>
</evidence>
<dbReference type="PROSITE" id="PS00667">
    <property type="entry name" value="COMPLEX1_ND1_1"/>
    <property type="match status" value="1"/>
</dbReference>
<comment type="catalytic activity">
    <reaction evidence="11">
        <text>a ubiquinone + NADH + 5 H(+)(in) = a ubiquinol + NAD(+) + 4 H(+)(out)</text>
        <dbReference type="Rhea" id="RHEA:29091"/>
        <dbReference type="Rhea" id="RHEA-COMP:9565"/>
        <dbReference type="Rhea" id="RHEA-COMP:9566"/>
        <dbReference type="ChEBI" id="CHEBI:15378"/>
        <dbReference type="ChEBI" id="CHEBI:16389"/>
        <dbReference type="ChEBI" id="CHEBI:17976"/>
        <dbReference type="ChEBI" id="CHEBI:57540"/>
        <dbReference type="ChEBI" id="CHEBI:57945"/>
        <dbReference type="EC" id="7.1.1.2"/>
    </reaction>
</comment>
<feature type="transmembrane region" description="Helical" evidence="12">
    <location>
        <begin position="6"/>
        <end position="25"/>
    </location>
</feature>
<feature type="transmembrane region" description="Helical" evidence="12">
    <location>
        <begin position="93"/>
        <end position="113"/>
    </location>
</feature>
<reference evidence="13" key="1">
    <citation type="submission" date="2023-12" db="EMBL/GenBank/DDBJ databases">
        <authorList>
            <person name="Zhao W."/>
        </authorList>
    </citation>
    <scope>NUCLEOTIDE SEQUENCE</scope>
</reference>
<feature type="transmembrane region" description="Helical" evidence="12">
    <location>
        <begin position="133"/>
        <end position="153"/>
    </location>
</feature>
<keyword evidence="11 13" id="KW-0496">Mitochondrion</keyword>
<comment type="function">
    <text evidence="1">Core subunit of the mitochondrial membrane respiratory chain NADH dehydrogenase (Complex I) that is believed to belong to the minimal assembly required for catalysis. Complex I functions in the transfer of electrons from NADH to the respiratory chain. The immediate electron acceptor for the enzyme is believed to be ubiquinone.</text>
</comment>
<feature type="transmembrane region" description="Helical" evidence="12">
    <location>
        <begin position="66"/>
        <end position="86"/>
    </location>
</feature>
<evidence type="ECO:0000256" key="6">
    <source>
        <dbReference type="ARBA" id="ARBA00022692"/>
    </source>
</evidence>
<keyword evidence="5" id="KW-0813">Transport</keyword>
<keyword evidence="10" id="KW-0520">NAD</keyword>
<evidence type="ECO:0000256" key="1">
    <source>
        <dbReference type="ARBA" id="ARBA00003257"/>
    </source>
</evidence>
<name>A0AAU6PCM8_9ACAR</name>
<sequence>MLILILYIIVLLSVAFFTLFERKILGFVQIRKGPDKVFFKGILQPVLDGLKLFLKENSVGFNIMKLVFMSFPFFSLFIMLMIWQSFVYQSYEFLFNSFMFFILFSTMSVYGVIGSGWVSNSKYAMLGSYRGVAQLISYEVCFIFLILSFCFFVKNYSYNFYLNKMVFSHILFYGFSFLFIVWFVVILAELNRSPFDFAESESELVSGFNVEYGGLKFAFLFLSEYGSMIYLSYLTMVLFISSFFLSCVGVMFMMVWVRGVLPRYRYDNLMYLNWKFFLPFVLFFLLYMYLFMVFTL</sequence>
<dbReference type="GO" id="GO:0009060">
    <property type="term" value="P:aerobic respiration"/>
    <property type="evidence" value="ECO:0007669"/>
    <property type="project" value="TreeGrafter"/>
</dbReference>
<comment type="similarity">
    <text evidence="3 10">Belongs to the complex I subunit 1 family.</text>
</comment>
<evidence type="ECO:0000256" key="5">
    <source>
        <dbReference type="ARBA" id="ARBA00022448"/>
    </source>
</evidence>
<dbReference type="EC" id="7.1.1.2" evidence="11"/>
<dbReference type="PROSITE" id="PS00668">
    <property type="entry name" value="COMPLEX1_ND1_2"/>
    <property type="match status" value="1"/>
</dbReference>
<dbReference type="PANTHER" id="PTHR11432">
    <property type="entry name" value="NADH DEHYDROGENASE SUBUNIT 1"/>
    <property type="match status" value="1"/>
</dbReference>
<dbReference type="EMBL" id="OR906641">
    <property type="protein sequence ID" value="WXI66969.1"/>
    <property type="molecule type" value="Genomic_DNA"/>
</dbReference>
<comment type="subcellular location">
    <subcellularLocation>
        <location evidence="10">Mitochondrion inner membrane</location>
        <topology evidence="10">Multi-pass membrane protein</topology>
    </subcellularLocation>
    <subcellularLocation>
        <location evidence="2">Mitochondrion membrane</location>
        <topology evidence="2">Multi-pass membrane protein</topology>
    </subcellularLocation>
</comment>
<keyword evidence="6 10" id="KW-0812">Transmembrane</keyword>
<evidence type="ECO:0000256" key="2">
    <source>
        <dbReference type="ARBA" id="ARBA00004225"/>
    </source>
</evidence>
<dbReference type="GO" id="GO:0005743">
    <property type="term" value="C:mitochondrial inner membrane"/>
    <property type="evidence" value="ECO:0007669"/>
    <property type="project" value="UniProtKB-SubCell"/>
</dbReference>
<dbReference type="PANTHER" id="PTHR11432:SF3">
    <property type="entry name" value="NADH-UBIQUINONE OXIDOREDUCTASE CHAIN 1"/>
    <property type="match status" value="1"/>
</dbReference>
<accession>A0AAU6PCM8</accession>
<feature type="transmembrane region" description="Helical" evidence="12">
    <location>
        <begin position="276"/>
        <end position="294"/>
    </location>
</feature>
<organism evidence="13">
    <name type="scientific">Euseius sacchari</name>
    <dbReference type="NCBI Taxonomy" id="3061191"/>
    <lineage>
        <taxon>Eukaryota</taxon>
        <taxon>Metazoa</taxon>
        <taxon>Ecdysozoa</taxon>
        <taxon>Arthropoda</taxon>
        <taxon>Chelicerata</taxon>
        <taxon>Arachnida</taxon>
        <taxon>Acari</taxon>
        <taxon>Parasitiformes</taxon>
        <taxon>Mesostigmata</taxon>
        <taxon>Gamasina</taxon>
        <taxon>Phytoseioidea</taxon>
        <taxon>Phytoseiidae</taxon>
        <taxon>Amblyseiinae</taxon>
        <taxon>Euseius</taxon>
    </lineage>
</organism>
<dbReference type="GO" id="GO:0008137">
    <property type="term" value="F:NADH dehydrogenase (ubiquinone) activity"/>
    <property type="evidence" value="ECO:0007669"/>
    <property type="project" value="UniProtKB-EC"/>
</dbReference>
<feature type="transmembrane region" description="Helical" evidence="12">
    <location>
        <begin position="230"/>
        <end position="255"/>
    </location>
</feature>
<feature type="transmembrane region" description="Helical" evidence="12">
    <location>
        <begin position="165"/>
        <end position="188"/>
    </location>
</feature>
<evidence type="ECO:0000256" key="7">
    <source>
        <dbReference type="ARBA" id="ARBA00022989"/>
    </source>
</evidence>
<evidence type="ECO:0000313" key="13">
    <source>
        <dbReference type="EMBL" id="WXI66969.1"/>
    </source>
</evidence>
<keyword evidence="7 12" id="KW-1133">Transmembrane helix</keyword>
<evidence type="ECO:0000256" key="4">
    <source>
        <dbReference type="ARBA" id="ARBA00021009"/>
    </source>
</evidence>
<protein>
    <recommendedName>
        <fullName evidence="4 11">NADH-ubiquinone oxidoreductase chain 1</fullName>
        <ecNumber evidence="11">7.1.1.2</ecNumber>
    </recommendedName>
</protein>
<geneLocation type="mitochondrion" evidence="13"/>
<dbReference type="InterPro" id="IPR001694">
    <property type="entry name" value="NADH_UbQ_OxRdtase_su1/FPO"/>
</dbReference>
<evidence type="ECO:0000256" key="8">
    <source>
        <dbReference type="ARBA" id="ARBA00023075"/>
    </source>
</evidence>
<keyword evidence="9 12" id="KW-0472">Membrane</keyword>
<dbReference type="GO" id="GO:0003954">
    <property type="term" value="F:NADH dehydrogenase activity"/>
    <property type="evidence" value="ECO:0007669"/>
    <property type="project" value="TreeGrafter"/>
</dbReference>
<evidence type="ECO:0000256" key="12">
    <source>
        <dbReference type="SAM" id="Phobius"/>
    </source>
</evidence>
<evidence type="ECO:0000256" key="10">
    <source>
        <dbReference type="RuleBase" id="RU000471"/>
    </source>
</evidence>
<dbReference type="InterPro" id="IPR018086">
    <property type="entry name" value="NADH_UbQ_OxRdtase_su1_CS"/>
</dbReference>